<dbReference type="EMBL" id="JABZXJ010000103">
    <property type="protein sequence ID" value="MBF1650732.1"/>
    <property type="molecule type" value="Genomic_DNA"/>
</dbReference>
<dbReference type="Pfam" id="PF13576">
    <property type="entry name" value="Pentapeptide_3"/>
    <property type="match status" value="2"/>
</dbReference>
<evidence type="ECO:0000256" key="1">
    <source>
        <dbReference type="SAM" id="Coils"/>
    </source>
</evidence>
<dbReference type="InterPro" id="IPR001646">
    <property type="entry name" value="5peptide_repeat"/>
</dbReference>
<keyword evidence="3" id="KW-0472">Membrane</keyword>
<feature type="region of interest" description="Disordered" evidence="2">
    <location>
        <begin position="1"/>
        <end position="22"/>
    </location>
</feature>
<evidence type="ECO:0000313" key="4">
    <source>
        <dbReference type="EMBL" id="MBF1650732.1"/>
    </source>
</evidence>
<feature type="transmembrane region" description="Helical" evidence="3">
    <location>
        <begin position="41"/>
        <end position="58"/>
    </location>
</feature>
<sequence length="812" mass="92572">MTENNTQECKDPQAEDTALSTSDSPLDVLSSIIKPQTRKEYVLPVLICIITLVHFLVFPQLDSFWINIIRLSLSVLTIIYIRNIAHKAYNKRVDIIKSFNNSQPQFFTIIVVFGGTLAILIPMIMNVTKLIGDGAPLTTALLGITGGIIAIFGYYKTHQKSELEKEQLEIQKQKDARDHIRQLHGSYNDRFDKAVAELNGSDVKAAYAAVPKLAKLADAWLDYKDLSNNKKELKKLKKKAKKEAQTIINILCKYVRTMPGEYTEENLKNIGALNSTDQDSLKNESEVRRLIFSEMSHRSSKANFENENSTTTPGIWSKFNFDFTGAPIFYPLNNLKIEKGIFTSARFYSNADFRESTFIKDVDFKGVQFTQEASFNEATFNGKADFSTQGDAKTTFVGKASFNGADFSSEAHFDELTFIEVADFSTRDNAKTTFAGNTTFNGTYFTREAKFTEVTFNESVSFSTQSDIKTVFKEQATFNDVQFHKEISFNTVIFEGIADFSTQKIESFDETFMSDAKFINTHFKKTANFSYVHSHSNNNSHKIYFKQVDFHEDSLFNNTEFLTDVHFEKVVFHGAAKFNDAHFLMSVKFDHKTHFKEEANFSDLIIDGAAEFNVYFDNNSYFNGAEIGNPNLINQQKTIFYESRFDGEANFSNAHFNNVNEFIDLCFLGETSFYSTEFANDTYFIQNPGKIFALNKFTSPKYKEKAEFSDAKFEGKLHFENIEFNDGADFIRTVFYKESNFENSLFKNSSPDFKDAKFTVHSSHRFTTSQNSIPCRREKVRAPRNHKLKAHKIPIGSYLFDNDPDNPIAGPA</sequence>
<organism evidence="4 5">
    <name type="scientific">Rothia dentocariosa</name>
    <dbReference type="NCBI Taxonomy" id="2047"/>
    <lineage>
        <taxon>Bacteria</taxon>
        <taxon>Bacillati</taxon>
        <taxon>Actinomycetota</taxon>
        <taxon>Actinomycetes</taxon>
        <taxon>Micrococcales</taxon>
        <taxon>Micrococcaceae</taxon>
        <taxon>Rothia</taxon>
    </lineage>
</organism>
<comment type="caution">
    <text evidence="4">The sequence shown here is derived from an EMBL/GenBank/DDBJ whole genome shotgun (WGS) entry which is preliminary data.</text>
</comment>
<evidence type="ECO:0000256" key="2">
    <source>
        <dbReference type="SAM" id="MobiDB-lite"/>
    </source>
</evidence>
<feature type="transmembrane region" description="Helical" evidence="3">
    <location>
        <begin position="64"/>
        <end position="85"/>
    </location>
</feature>
<feature type="coiled-coil region" evidence="1">
    <location>
        <begin position="223"/>
        <end position="250"/>
    </location>
</feature>
<proteinExistence type="predicted"/>
<reference evidence="4" key="1">
    <citation type="submission" date="2020-04" db="EMBL/GenBank/DDBJ databases">
        <title>Deep metagenomics examines the oral microbiome during advanced dental caries in children, revealing novel taxa and co-occurrences with host molecules.</title>
        <authorList>
            <person name="Baker J.L."/>
            <person name="Morton J.T."/>
            <person name="Dinis M."/>
            <person name="Alvarez R."/>
            <person name="Tran N.C."/>
            <person name="Knight R."/>
            <person name="Edlund A."/>
        </authorList>
    </citation>
    <scope>NUCLEOTIDE SEQUENCE</scope>
    <source>
        <strain evidence="4">JCVI_47_bin.4</strain>
    </source>
</reference>
<dbReference type="AlphaFoldDB" id="A0A930PEV2"/>
<evidence type="ECO:0000313" key="5">
    <source>
        <dbReference type="Proteomes" id="UP000769484"/>
    </source>
</evidence>
<name>A0A930PEV2_9MICC</name>
<keyword evidence="3" id="KW-0812">Transmembrane</keyword>
<keyword evidence="3" id="KW-1133">Transmembrane helix</keyword>
<dbReference type="Proteomes" id="UP000769484">
    <property type="component" value="Unassembled WGS sequence"/>
</dbReference>
<protein>
    <submittedName>
        <fullName evidence="4">Pentapeptide repeat-containing protein</fullName>
    </submittedName>
</protein>
<feature type="transmembrane region" description="Helical" evidence="3">
    <location>
        <begin position="106"/>
        <end position="125"/>
    </location>
</feature>
<gene>
    <name evidence="4" type="ORF">HXO56_11760</name>
</gene>
<feature type="coiled-coil region" evidence="1">
    <location>
        <begin position="156"/>
        <end position="183"/>
    </location>
</feature>
<evidence type="ECO:0000256" key="3">
    <source>
        <dbReference type="SAM" id="Phobius"/>
    </source>
</evidence>
<keyword evidence="1" id="KW-0175">Coiled coil</keyword>
<accession>A0A930PEV2</accession>